<name>D5VT68_METIM</name>
<dbReference type="AlphaFoldDB" id="D5VT68"/>
<protein>
    <recommendedName>
        <fullName evidence="3">DUF483 domain-containing protein</fullName>
    </recommendedName>
</protein>
<evidence type="ECO:0000313" key="1">
    <source>
        <dbReference type="EMBL" id="ADG13771.1"/>
    </source>
</evidence>
<evidence type="ECO:0000313" key="2">
    <source>
        <dbReference type="Proteomes" id="UP000002061"/>
    </source>
</evidence>
<evidence type="ECO:0008006" key="3">
    <source>
        <dbReference type="Google" id="ProtNLM"/>
    </source>
</evidence>
<dbReference type="STRING" id="573063.Metin_1117"/>
<gene>
    <name evidence="1" type="ordered locus">Metin_1117</name>
</gene>
<dbReference type="EMBL" id="CP002009">
    <property type="protein sequence ID" value="ADG13771.1"/>
    <property type="molecule type" value="Genomic_DNA"/>
</dbReference>
<dbReference type="eggNOG" id="arCOG04822">
    <property type="taxonomic scope" value="Archaea"/>
</dbReference>
<reference evidence="1" key="1">
    <citation type="submission" date="2010-04" db="EMBL/GenBank/DDBJ databases">
        <title>Complete sequence of Methanocaldococcus infernus ME.</title>
        <authorList>
            <consortium name="US DOE Joint Genome Institute"/>
            <person name="Lucas S."/>
            <person name="Copeland A."/>
            <person name="Lapidus A."/>
            <person name="Cheng J.-F."/>
            <person name="Bruce D."/>
            <person name="Goodwin L."/>
            <person name="Pitluck S."/>
            <person name="Munk A.C."/>
            <person name="Detter J.C."/>
            <person name="Han C."/>
            <person name="Tapia R."/>
            <person name="Land M."/>
            <person name="Hauser L."/>
            <person name="Kyrpides N."/>
            <person name="Mikhailova N."/>
            <person name="Sieprawska-Lupa M."/>
            <person name="Whitman W.B."/>
            <person name="Woyke T."/>
        </authorList>
    </citation>
    <scope>NUCLEOTIDE SEQUENCE [LARGE SCALE GENOMIC DNA]</scope>
    <source>
        <strain evidence="1">ME</strain>
    </source>
</reference>
<dbReference type="HOGENOM" id="CLU_129114_0_0_2"/>
<organism evidence="1 2">
    <name type="scientific">Methanocaldococcus infernus (strain DSM 11812 / JCM 15783 / ME)</name>
    <dbReference type="NCBI Taxonomy" id="573063"/>
    <lineage>
        <taxon>Archaea</taxon>
        <taxon>Methanobacteriati</taxon>
        <taxon>Methanobacteriota</taxon>
        <taxon>Methanomada group</taxon>
        <taxon>Methanococci</taxon>
        <taxon>Methanococcales</taxon>
        <taxon>Methanocaldococcaceae</taxon>
        <taxon>Methanocaldococcus</taxon>
    </lineage>
</organism>
<dbReference type="Proteomes" id="UP000002061">
    <property type="component" value="Chromosome"/>
</dbReference>
<proteinExistence type="predicted"/>
<dbReference type="Pfam" id="PF04467">
    <property type="entry name" value="DUF483"/>
    <property type="match status" value="1"/>
</dbReference>
<dbReference type="GeneID" id="9132134"/>
<sequence length="174" mass="20636">MIEEIIEKIKKMRNGEGEFKVLKEHIMNLDEVQYNIILERLKIEDEIVKKYKPKVRPALDPYVSGELGIYRRLDDHEIGKFLNYPECCIKSFTEEVRVSIDREHLKEAEEINKRVVVTSGFIPCSLKCREAIKRGLLGHLNEKELEVIKKVNEELKKRLGSFNIFYEDFYDFIK</sequence>
<dbReference type="OrthoDB" id="65030at2157"/>
<dbReference type="RefSeq" id="WP_013100516.1">
    <property type="nucleotide sequence ID" value="NC_014122.1"/>
</dbReference>
<accession>D5VT68</accession>
<dbReference type="KEGG" id="mif:Metin_1117"/>
<keyword evidence="2" id="KW-1185">Reference proteome</keyword>
<dbReference type="InterPro" id="IPR007556">
    <property type="entry name" value="DUF483"/>
</dbReference>